<accession>A0A9D9HZV3</accession>
<feature type="chain" id="PRO_5039731253" evidence="2">
    <location>
        <begin position="20"/>
        <end position="186"/>
    </location>
</feature>
<organism evidence="3 4">
    <name type="scientific">Candidatus Scybalomonas excrementavium</name>
    <dbReference type="NCBI Taxonomy" id="2840943"/>
    <lineage>
        <taxon>Bacteria</taxon>
        <taxon>Bacillati</taxon>
        <taxon>Bacillota</taxon>
        <taxon>Clostridia</taxon>
        <taxon>Lachnospirales</taxon>
        <taxon>Lachnospiraceae</taxon>
        <taxon>Lachnospiraceae incertae sedis</taxon>
        <taxon>Candidatus Scybalomonas</taxon>
    </lineage>
</organism>
<gene>
    <name evidence="3" type="ORF">IAC13_05925</name>
</gene>
<dbReference type="AlphaFoldDB" id="A0A9D9HZV3"/>
<evidence type="ECO:0000256" key="2">
    <source>
        <dbReference type="SAM" id="SignalP"/>
    </source>
</evidence>
<comment type="caution">
    <text evidence="3">The sequence shown here is derived from an EMBL/GenBank/DDBJ whole genome shotgun (WGS) entry which is preliminary data.</text>
</comment>
<evidence type="ECO:0000313" key="4">
    <source>
        <dbReference type="Proteomes" id="UP000823618"/>
    </source>
</evidence>
<keyword evidence="1" id="KW-0175">Coiled coil</keyword>
<protein>
    <submittedName>
        <fullName evidence="3">Uncharacterized protein</fullName>
    </submittedName>
</protein>
<feature type="signal peptide" evidence="2">
    <location>
        <begin position="1"/>
        <end position="19"/>
    </location>
</feature>
<sequence length="186" mass="20323">MRKKRVVFGAILALCVVFSAGVFTGAATNQAEPGSSGDPLITKSYLEERLLEMQNTNSTASNGNSQSNVDLTTLQSQIAELEEQNVALQKQISTVKAEAKKGSFKKVTVKKGKKLVVKYGSELVFYSGEGIWITSNDQYILDLSQGEHVQNGTSAVLYHNYMIRSGSNLEAVKDMVVYVRGTYSIK</sequence>
<name>A0A9D9HZV3_9FIRM</name>
<dbReference type="EMBL" id="JADIML010000162">
    <property type="protein sequence ID" value="MBO8463454.1"/>
    <property type="molecule type" value="Genomic_DNA"/>
</dbReference>
<evidence type="ECO:0000256" key="1">
    <source>
        <dbReference type="SAM" id="Coils"/>
    </source>
</evidence>
<keyword evidence="2" id="KW-0732">Signal</keyword>
<dbReference type="Proteomes" id="UP000823618">
    <property type="component" value="Unassembled WGS sequence"/>
</dbReference>
<feature type="coiled-coil region" evidence="1">
    <location>
        <begin position="64"/>
        <end position="98"/>
    </location>
</feature>
<proteinExistence type="predicted"/>
<reference evidence="3" key="2">
    <citation type="journal article" date="2021" name="PeerJ">
        <title>Extensive microbial diversity within the chicken gut microbiome revealed by metagenomics and culture.</title>
        <authorList>
            <person name="Gilroy R."/>
            <person name="Ravi A."/>
            <person name="Getino M."/>
            <person name="Pursley I."/>
            <person name="Horton D.L."/>
            <person name="Alikhan N.F."/>
            <person name="Baker D."/>
            <person name="Gharbi K."/>
            <person name="Hall N."/>
            <person name="Watson M."/>
            <person name="Adriaenssens E.M."/>
            <person name="Foster-Nyarko E."/>
            <person name="Jarju S."/>
            <person name="Secka A."/>
            <person name="Antonio M."/>
            <person name="Oren A."/>
            <person name="Chaudhuri R.R."/>
            <person name="La Ragione R."/>
            <person name="Hildebrand F."/>
            <person name="Pallen M.J."/>
        </authorList>
    </citation>
    <scope>NUCLEOTIDE SEQUENCE</scope>
    <source>
        <strain evidence="3">E3-2379</strain>
    </source>
</reference>
<evidence type="ECO:0000313" key="3">
    <source>
        <dbReference type="EMBL" id="MBO8463454.1"/>
    </source>
</evidence>
<reference evidence="3" key="1">
    <citation type="submission" date="2020-10" db="EMBL/GenBank/DDBJ databases">
        <authorList>
            <person name="Gilroy R."/>
        </authorList>
    </citation>
    <scope>NUCLEOTIDE SEQUENCE</scope>
    <source>
        <strain evidence="3">E3-2379</strain>
    </source>
</reference>